<dbReference type="PANTHER" id="PTHR13343:SF17">
    <property type="entry name" value="CELLULAR REPRESSOR OF E1A-STIMULATED GENES, ISOFORM A"/>
    <property type="match status" value="1"/>
</dbReference>
<dbReference type="Proteomes" id="UP000245020">
    <property type="component" value="Unassembled WGS sequence"/>
</dbReference>
<dbReference type="AlphaFoldDB" id="A0A2U2AH90"/>
<dbReference type="PANTHER" id="PTHR13343">
    <property type="entry name" value="CREG1 PROTEIN"/>
    <property type="match status" value="1"/>
</dbReference>
<feature type="compositionally biased region" description="Polar residues" evidence="1">
    <location>
        <begin position="10"/>
        <end position="19"/>
    </location>
</feature>
<evidence type="ECO:0000259" key="3">
    <source>
        <dbReference type="Pfam" id="PF13883"/>
    </source>
</evidence>
<dbReference type="Pfam" id="PF10615">
    <property type="entry name" value="DUF2470"/>
    <property type="match status" value="1"/>
</dbReference>
<dbReference type="InterPro" id="IPR055343">
    <property type="entry name" value="CREG_beta-barrel"/>
</dbReference>
<dbReference type="Gene3D" id="3.20.180.10">
    <property type="entry name" value="PNP-oxidase-like"/>
    <property type="match status" value="1"/>
</dbReference>
<dbReference type="InterPro" id="IPR012349">
    <property type="entry name" value="Split_barrel_FMN-bd"/>
</dbReference>
<proteinExistence type="predicted"/>
<evidence type="ECO:0000259" key="2">
    <source>
        <dbReference type="Pfam" id="PF10615"/>
    </source>
</evidence>
<dbReference type="Gene3D" id="2.30.110.10">
    <property type="entry name" value="Electron Transport, Fmn-binding Protein, Chain A"/>
    <property type="match status" value="1"/>
</dbReference>
<dbReference type="OrthoDB" id="9776211at2"/>
<accession>A0A2U2AH90</accession>
<evidence type="ECO:0000313" key="5">
    <source>
        <dbReference type="Proteomes" id="UP000245020"/>
    </source>
</evidence>
<keyword evidence="5" id="KW-1185">Reference proteome</keyword>
<feature type="domain" description="CREG-like beta-barrel" evidence="3">
    <location>
        <begin position="23"/>
        <end position="166"/>
    </location>
</feature>
<reference evidence="5" key="1">
    <citation type="submission" date="2018-05" db="EMBL/GenBank/DDBJ databases">
        <title>Ignatzschineria dubaiensis sp. nov., isolated from necrotic foot tissues of dromedaries (Camelus dromedarius) and associated maggots in Dubai, United Arab Emirates.</title>
        <authorList>
            <person name="Tsang C.C."/>
            <person name="Tang J.Y.M."/>
            <person name="Fong J.Y.H."/>
            <person name="Kinne J."/>
            <person name="Lee H.H."/>
            <person name="Joseph M."/>
            <person name="Jose S."/>
            <person name="Schuster R.K."/>
            <person name="Tang Y."/>
            <person name="Sivakumar S."/>
            <person name="Chen J.H.K."/>
            <person name="Teng J.L.L."/>
            <person name="Lau S.K.P."/>
            <person name="Wernery U."/>
            <person name="Woo P.C.Y."/>
        </authorList>
    </citation>
    <scope>NUCLEOTIDE SEQUENCE [LARGE SCALE GENOMIC DNA]</scope>
    <source>
        <strain evidence="5">KCTC 22644</strain>
    </source>
</reference>
<name>A0A2U2AH90_9GAMM</name>
<dbReference type="InterPro" id="IPR019595">
    <property type="entry name" value="DUF2470"/>
</dbReference>
<dbReference type="EMBL" id="QEWQ01000001">
    <property type="protein sequence ID" value="PWD82011.1"/>
    <property type="molecule type" value="Genomic_DNA"/>
</dbReference>
<evidence type="ECO:0000313" key="4">
    <source>
        <dbReference type="EMBL" id="PWD82011.1"/>
    </source>
</evidence>
<dbReference type="RefSeq" id="WP_109188611.1">
    <property type="nucleotide sequence ID" value="NZ_BMYA01000001.1"/>
</dbReference>
<feature type="region of interest" description="Disordered" evidence="1">
    <location>
        <begin position="1"/>
        <end position="22"/>
    </location>
</feature>
<feature type="domain" description="DUF2470" evidence="2">
    <location>
        <begin position="181"/>
        <end position="251"/>
    </location>
</feature>
<dbReference type="Pfam" id="PF13883">
    <property type="entry name" value="CREG_beta-barrel"/>
    <property type="match status" value="1"/>
</dbReference>
<dbReference type="SUPFAM" id="SSF50475">
    <property type="entry name" value="FMN-binding split barrel"/>
    <property type="match status" value="1"/>
</dbReference>
<protein>
    <submittedName>
        <fullName evidence="4">Uncharacterized protein</fullName>
    </submittedName>
</protein>
<dbReference type="GO" id="GO:0005737">
    <property type="term" value="C:cytoplasm"/>
    <property type="evidence" value="ECO:0007669"/>
    <property type="project" value="UniProtKB-ARBA"/>
</dbReference>
<organism evidence="4 5">
    <name type="scientific">Ignatzschineria ureiclastica</name>
    <dbReference type="NCBI Taxonomy" id="472582"/>
    <lineage>
        <taxon>Bacteria</taxon>
        <taxon>Pseudomonadati</taxon>
        <taxon>Pseudomonadota</taxon>
        <taxon>Gammaproteobacteria</taxon>
        <taxon>Cardiobacteriales</taxon>
        <taxon>Ignatzschineriaceae</taxon>
        <taxon>Ignatzschineria</taxon>
    </lineage>
</organism>
<evidence type="ECO:0000256" key="1">
    <source>
        <dbReference type="SAM" id="MobiDB-lite"/>
    </source>
</evidence>
<comment type="caution">
    <text evidence="4">The sequence shown here is derived from an EMBL/GenBank/DDBJ whole genome shotgun (WGS) entry which is preliminary data.</text>
</comment>
<dbReference type="InterPro" id="IPR037119">
    <property type="entry name" value="Haem_oxidase_HugZ-like_sf"/>
</dbReference>
<sequence length="260" mass="29981">MSHPHDEVTKNNLTQSYSKQDAARDSQKQLLSNFNGVLATIMRDTLDIGGYPLGSVVPFCLNERNEIVLLIADIAQHTKNVKENGKASLTLHNDDQDNIQKGWRLTILGDVELATEEEIPFLARRYERFYPESTLYYKVHNFAFYLLKPKKVRYINGFGEIHWVDYNTILAPTIFDEKAEAEMLDHMNADHHDALVLYLNTQTTVTKPEKVRMVQVDQYGFTVAHDEAFFRFTFEQEATSAMDVRKFLVEMVQKIRAEAA</sequence>
<gene>
    <name evidence="4" type="ORF">DC083_02165</name>
</gene>